<reference evidence="7 8" key="1">
    <citation type="submission" date="2016-10" db="EMBL/GenBank/DDBJ databases">
        <authorList>
            <person name="de Groot N.N."/>
        </authorList>
    </citation>
    <scope>NUCLEOTIDE SEQUENCE [LARGE SCALE GENOMIC DNA]</scope>
    <source>
        <strain evidence="7 8">CPCC 100156</strain>
    </source>
</reference>
<dbReference type="PANTHER" id="PTHR43646">
    <property type="entry name" value="GLYCOSYLTRANSFERASE"/>
    <property type="match status" value="1"/>
</dbReference>
<keyword evidence="3" id="KW-0328">Glycosyltransferase</keyword>
<organism evidence="7 8">
    <name type="scientific">Belnapia rosea</name>
    <dbReference type="NCBI Taxonomy" id="938405"/>
    <lineage>
        <taxon>Bacteria</taxon>
        <taxon>Pseudomonadati</taxon>
        <taxon>Pseudomonadota</taxon>
        <taxon>Alphaproteobacteria</taxon>
        <taxon>Acetobacterales</taxon>
        <taxon>Roseomonadaceae</taxon>
        <taxon>Belnapia</taxon>
    </lineage>
</organism>
<dbReference type="EMBL" id="FMZX01000008">
    <property type="protein sequence ID" value="SDD46811.1"/>
    <property type="molecule type" value="Genomic_DNA"/>
</dbReference>
<dbReference type="STRING" id="938405.SAMN02927895_04397"/>
<dbReference type="Proteomes" id="UP000198925">
    <property type="component" value="Unassembled WGS sequence"/>
</dbReference>
<evidence type="ECO:0000313" key="8">
    <source>
        <dbReference type="Proteomes" id="UP000198925"/>
    </source>
</evidence>
<protein>
    <submittedName>
        <fullName evidence="7">Transferase 2, rSAM/selenodomain-associated</fullName>
    </submittedName>
</protein>
<evidence type="ECO:0000256" key="4">
    <source>
        <dbReference type="ARBA" id="ARBA00022679"/>
    </source>
</evidence>
<evidence type="ECO:0000256" key="2">
    <source>
        <dbReference type="ARBA" id="ARBA00022475"/>
    </source>
</evidence>
<keyword evidence="2" id="KW-1003">Cell membrane</keyword>
<dbReference type="InterPro" id="IPR029044">
    <property type="entry name" value="Nucleotide-diphossugar_trans"/>
</dbReference>
<evidence type="ECO:0000256" key="3">
    <source>
        <dbReference type="ARBA" id="ARBA00022676"/>
    </source>
</evidence>
<dbReference type="InterPro" id="IPR001173">
    <property type="entry name" value="Glyco_trans_2-like"/>
</dbReference>
<dbReference type="Gene3D" id="3.90.550.10">
    <property type="entry name" value="Spore Coat Polysaccharide Biosynthesis Protein SpsA, Chain A"/>
    <property type="match status" value="1"/>
</dbReference>
<evidence type="ECO:0000256" key="5">
    <source>
        <dbReference type="ARBA" id="ARBA00023136"/>
    </source>
</evidence>
<dbReference type="InterPro" id="IPR026461">
    <property type="entry name" value="Trfase_2_rSAM/seldom_assoc"/>
</dbReference>
<evidence type="ECO:0000256" key="1">
    <source>
        <dbReference type="ARBA" id="ARBA00004236"/>
    </source>
</evidence>
<keyword evidence="4 7" id="KW-0808">Transferase</keyword>
<keyword evidence="8" id="KW-1185">Reference proteome</keyword>
<keyword evidence="5" id="KW-0472">Membrane</keyword>
<proteinExistence type="predicted"/>
<dbReference type="PANTHER" id="PTHR43646:SF2">
    <property type="entry name" value="GLYCOSYLTRANSFERASE 2-LIKE DOMAIN-CONTAINING PROTEIN"/>
    <property type="match status" value="1"/>
</dbReference>
<dbReference type="GO" id="GO:0016757">
    <property type="term" value="F:glycosyltransferase activity"/>
    <property type="evidence" value="ECO:0007669"/>
    <property type="project" value="UniProtKB-KW"/>
</dbReference>
<evidence type="ECO:0000313" key="7">
    <source>
        <dbReference type="EMBL" id="SDD46811.1"/>
    </source>
</evidence>
<evidence type="ECO:0000259" key="6">
    <source>
        <dbReference type="Pfam" id="PF00535"/>
    </source>
</evidence>
<feature type="domain" description="Glycosyltransferase 2-like" evidence="6">
    <location>
        <begin position="11"/>
        <end position="124"/>
    </location>
</feature>
<gene>
    <name evidence="7" type="ORF">SAMN04487779_100877</name>
</gene>
<dbReference type="Pfam" id="PF00535">
    <property type="entry name" value="Glycos_transf_2"/>
    <property type="match status" value="1"/>
</dbReference>
<dbReference type="NCBIfam" id="TIGR04283">
    <property type="entry name" value="glyco_like_mftF"/>
    <property type="match status" value="1"/>
</dbReference>
<comment type="subcellular location">
    <subcellularLocation>
        <location evidence="1">Cell membrane</location>
    </subcellularLocation>
</comment>
<dbReference type="SUPFAM" id="SSF53448">
    <property type="entry name" value="Nucleotide-diphospho-sugar transferases"/>
    <property type="match status" value="1"/>
</dbReference>
<dbReference type="GO" id="GO:0005886">
    <property type="term" value="C:plasma membrane"/>
    <property type="evidence" value="ECO:0007669"/>
    <property type="project" value="UniProtKB-SubCell"/>
</dbReference>
<accession>A0A1G6UZY5</accession>
<sequence>MVKIALEQSLTIVVPTLNAATGLGATLAALDGLPVVVVDAGSRDGTVEIARAAGARVVTAPPGRGGQLAAGARAAEGEWLLFLHADTRPGAGWRAAVAAAMREPERAHYFRFALDDPGPEARRLERLVAWRCRVLALPYGDQGLLIARSLYEAVGGFRPLPLMEDVDLVRRLGRRRLVPMPEVALTSAARWRREGWRRRSARNLLCLSLWFLGLPPGLIRRLYG</sequence>
<name>A0A1G6UZY5_9PROT</name>
<dbReference type="AlphaFoldDB" id="A0A1G6UZY5"/>